<feature type="transmembrane region" description="Helical" evidence="6">
    <location>
        <begin position="314"/>
        <end position="336"/>
    </location>
</feature>
<name>A0A3E0H0V3_9PSEU</name>
<comment type="subcellular location">
    <subcellularLocation>
        <location evidence="1">Cell membrane</location>
        <topology evidence="1">Multi-pass membrane protein</topology>
    </subcellularLocation>
</comment>
<dbReference type="EMBL" id="QUNO01000016">
    <property type="protein sequence ID" value="REH36156.1"/>
    <property type="molecule type" value="Genomic_DNA"/>
</dbReference>
<dbReference type="Proteomes" id="UP000256269">
    <property type="component" value="Unassembled WGS sequence"/>
</dbReference>
<evidence type="ECO:0000313" key="8">
    <source>
        <dbReference type="EMBL" id="REH36156.1"/>
    </source>
</evidence>
<dbReference type="GO" id="GO:0005886">
    <property type="term" value="C:plasma membrane"/>
    <property type="evidence" value="ECO:0007669"/>
    <property type="project" value="UniProtKB-SubCell"/>
</dbReference>
<dbReference type="SUPFAM" id="SSF103473">
    <property type="entry name" value="MFS general substrate transporter"/>
    <property type="match status" value="1"/>
</dbReference>
<feature type="domain" description="Major facilitator superfamily (MFS) profile" evidence="7">
    <location>
        <begin position="223"/>
        <end position="409"/>
    </location>
</feature>
<keyword evidence="4 6" id="KW-1133">Transmembrane helix</keyword>
<dbReference type="InterPro" id="IPR036259">
    <property type="entry name" value="MFS_trans_sf"/>
</dbReference>
<feature type="transmembrane region" description="Helical" evidence="6">
    <location>
        <begin position="256"/>
        <end position="280"/>
    </location>
</feature>
<feature type="transmembrane region" description="Helical" evidence="6">
    <location>
        <begin position="45"/>
        <end position="66"/>
    </location>
</feature>
<evidence type="ECO:0000259" key="7">
    <source>
        <dbReference type="PROSITE" id="PS50850"/>
    </source>
</evidence>
<sequence length="409" mass="41715">METPVKAPLLALLTGTTVSLAGTAMTALSIPWFVLHTTGSPAQTGLVAAAGVAGLTVSSALSGPIVDRIQPRLVSIGSDLVAAVLVGLIPTLALAGALPLWALVLVVALQGLTRAPGATAEDALLPSAARVAGVPIARASSWQEGAARTGRFLGGALVGVLIALLGPAQVLYVDSASYLVSVLMTAVFVRVHLERDEPKPWSVAGHLTELREGLSYLRGDGLLAAVVSMVMITNMLDGAYTSVLLPTFGDRVLHSSVLLGVLVGTSTAAALAGVIAYGAIGGRLPKWGTYAVAFLLAGAPRLVVMAAAPPLAVLVTTIAVTSFAFGAINPILLSQLFARVPETMRGRVFGVVSAGALAGMPVGALLGGAVVELFGLTSALLLSAALYLTVTMCPFVFRVWRRLDEPVPV</sequence>
<dbReference type="InterPro" id="IPR020846">
    <property type="entry name" value="MFS_dom"/>
</dbReference>
<dbReference type="GO" id="GO:0022857">
    <property type="term" value="F:transmembrane transporter activity"/>
    <property type="evidence" value="ECO:0007669"/>
    <property type="project" value="InterPro"/>
</dbReference>
<gene>
    <name evidence="8" type="ORF">BCF44_11625</name>
</gene>
<feature type="transmembrane region" description="Helical" evidence="6">
    <location>
        <begin position="287"/>
        <end position="308"/>
    </location>
</feature>
<dbReference type="CDD" id="cd06173">
    <property type="entry name" value="MFS_MefA_like"/>
    <property type="match status" value="1"/>
</dbReference>
<evidence type="ECO:0000313" key="9">
    <source>
        <dbReference type="Proteomes" id="UP000256269"/>
    </source>
</evidence>
<feature type="transmembrane region" description="Helical" evidence="6">
    <location>
        <begin position="373"/>
        <end position="397"/>
    </location>
</feature>
<accession>A0A3E0H0V3</accession>
<dbReference type="RefSeq" id="WP_147328788.1">
    <property type="nucleotide sequence ID" value="NZ_CP144375.1"/>
</dbReference>
<dbReference type="InterPro" id="IPR011701">
    <property type="entry name" value="MFS"/>
</dbReference>
<feature type="transmembrane region" description="Helical" evidence="6">
    <location>
        <begin position="78"/>
        <end position="103"/>
    </location>
</feature>
<keyword evidence="9" id="KW-1185">Reference proteome</keyword>
<proteinExistence type="predicted"/>
<evidence type="ECO:0000256" key="3">
    <source>
        <dbReference type="ARBA" id="ARBA00022692"/>
    </source>
</evidence>
<keyword evidence="2" id="KW-1003">Cell membrane</keyword>
<evidence type="ECO:0000256" key="5">
    <source>
        <dbReference type="ARBA" id="ARBA00023136"/>
    </source>
</evidence>
<dbReference type="Gene3D" id="1.20.1250.20">
    <property type="entry name" value="MFS general substrate transporter like domains"/>
    <property type="match status" value="1"/>
</dbReference>
<feature type="transmembrane region" description="Helical" evidence="6">
    <location>
        <begin position="214"/>
        <end position="236"/>
    </location>
</feature>
<organism evidence="8 9">
    <name type="scientific">Kutzneria buriramensis</name>
    <dbReference type="NCBI Taxonomy" id="1045776"/>
    <lineage>
        <taxon>Bacteria</taxon>
        <taxon>Bacillati</taxon>
        <taxon>Actinomycetota</taxon>
        <taxon>Actinomycetes</taxon>
        <taxon>Pseudonocardiales</taxon>
        <taxon>Pseudonocardiaceae</taxon>
        <taxon>Kutzneria</taxon>
    </lineage>
</organism>
<evidence type="ECO:0000256" key="6">
    <source>
        <dbReference type="SAM" id="Phobius"/>
    </source>
</evidence>
<feature type="transmembrane region" description="Helical" evidence="6">
    <location>
        <begin position="348"/>
        <end position="367"/>
    </location>
</feature>
<evidence type="ECO:0000256" key="1">
    <source>
        <dbReference type="ARBA" id="ARBA00004651"/>
    </source>
</evidence>
<dbReference type="PANTHER" id="PTHR23513">
    <property type="entry name" value="INTEGRAL MEMBRANE EFFLUX PROTEIN-RELATED"/>
    <property type="match status" value="1"/>
</dbReference>
<keyword evidence="3 6" id="KW-0812">Transmembrane</keyword>
<dbReference type="Pfam" id="PF07690">
    <property type="entry name" value="MFS_1"/>
    <property type="match status" value="1"/>
</dbReference>
<evidence type="ECO:0000256" key="4">
    <source>
        <dbReference type="ARBA" id="ARBA00022989"/>
    </source>
</evidence>
<keyword evidence="5 6" id="KW-0472">Membrane</keyword>
<feature type="transmembrane region" description="Helical" evidence="6">
    <location>
        <begin position="152"/>
        <end position="170"/>
    </location>
</feature>
<reference evidence="8 9" key="1">
    <citation type="submission" date="2018-08" db="EMBL/GenBank/DDBJ databases">
        <title>Genomic Encyclopedia of Archaeal and Bacterial Type Strains, Phase II (KMG-II): from individual species to whole genera.</title>
        <authorList>
            <person name="Goeker M."/>
        </authorList>
    </citation>
    <scope>NUCLEOTIDE SEQUENCE [LARGE SCALE GENOMIC DNA]</scope>
    <source>
        <strain evidence="8 9">DSM 45791</strain>
    </source>
</reference>
<dbReference type="PANTHER" id="PTHR23513:SF11">
    <property type="entry name" value="STAPHYLOFERRIN A TRANSPORTER"/>
    <property type="match status" value="1"/>
</dbReference>
<dbReference type="AlphaFoldDB" id="A0A3E0H0V3"/>
<dbReference type="PROSITE" id="PS50850">
    <property type="entry name" value="MFS"/>
    <property type="match status" value="1"/>
</dbReference>
<protein>
    <submittedName>
        <fullName evidence="8">MFS transporter</fullName>
    </submittedName>
</protein>
<comment type="caution">
    <text evidence="8">The sequence shown here is derived from an EMBL/GenBank/DDBJ whole genome shotgun (WGS) entry which is preliminary data.</text>
</comment>
<dbReference type="OrthoDB" id="9793136at2"/>
<evidence type="ECO:0000256" key="2">
    <source>
        <dbReference type="ARBA" id="ARBA00022475"/>
    </source>
</evidence>